<keyword evidence="4" id="KW-1185">Reference proteome</keyword>
<name>A0ABX0GV50_9ACTN</name>
<dbReference type="EMBL" id="JAANNP010000002">
    <property type="protein sequence ID" value="NHC13605.1"/>
    <property type="molecule type" value="Genomic_DNA"/>
</dbReference>
<dbReference type="PANTHER" id="PTHR34475:SF1">
    <property type="entry name" value="CYTOSKELETON PROTEIN RODZ"/>
    <property type="match status" value="1"/>
</dbReference>
<evidence type="ECO:0000313" key="3">
    <source>
        <dbReference type="EMBL" id="NHC13605.1"/>
    </source>
</evidence>
<sequence>MTIGETLTSARQAAGLSLDQVADRTRIRRTVVAAIEHDDFSHCGGDFYARGHLRTIARTVGADAEALIRQYDDEIASVESAPRPPSEVVDLDAAVGRSRRGLNWSNVLVASLVVVVGYAGFSVLRPGGDGGDTAPTGNAAPAAVSDVPSPGATPTPTGAAPSATPSRKPPVVAANPEAGVRVVVAATEGQCWLRATGAGGKRLFEGIVAKGSSRQFTDTEVVSLLVGDAGAVSLTVNGKQIGAPGARGEIARAQFTPEDP</sequence>
<evidence type="ECO:0000259" key="2">
    <source>
        <dbReference type="Pfam" id="PF13464"/>
    </source>
</evidence>
<evidence type="ECO:0000313" key="4">
    <source>
        <dbReference type="Proteomes" id="UP000800981"/>
    </source>
</evidence>
<dbReference type="Pfam" id="PF13464">
    <property type="entry name" value="RodZ_C"/>
    <property type="match status" value="1"/>
</dbReference>
<dbReference type="RefSeq" id="WP_166280247.1">
    <property type="nucleotide sequence ID" value="NZ_JAANNP010000002.1"/>
</dbReference>
<protein>
    <submittedName>
        <fullName evidence="3">DUF4115 domain-containing protein</fullName>
    </submittedName>
</protein>
<organism evidence="3 4">
    <name type="scientific">Motilibacter deserti</name>
    <dbReference type="NCBI Taxonomy" id="2714956"/>
    <lineage>
        <taxon>Bacteria</taxon>
        <taxon>Bacillati</taxon>
        <taxon>Actinomycetota</taxon>
        <taxon>Actinomycetes</taxon>
        <taxon>Motilibacterales</taxon>
        <taxon>Motilibacteraceae</taxon>
        <taxon>Motilibacter</taxon>
    </lineage>
</organism>
<comment type="caution">
    <text evidence="3">The sequence shown here is derived from an EMBL/GenBank/DDBJ whole genome shotgun (WGS) entry which is preliminary data.</text>
</comment>
<proteinExistence type="predicted"/>
<dbReference type="Proteomes" id="UP000800981">
    <property type="component" value="Unassembled WGS sequence"/>
</dbReference>
<feature type="domain" description="Cytoskeleton protein RodZ-like C-terminal" evidence="2">
    <location>
        <begin position="188"/>
        <end position="252"/>
    </location>
</feature>
<dbReference type="InterPro" id="IPR050400">
    <property type="entry name" value="Bact_Cytoskel_RodZ"/>
</dbReference>
<dbReference type="InterPro" id="IPR025194">
    <property type="entry name" value="RodZ-like_C"/>
</dbReference>
<dbReference type="InterPro" id="IPR001387">
    <property type="entry name" value="Cro/C1-type_HTH"/>
</dbReference>
<dbReference type="PANTHER" id="PTHR34475">
    <property type="match status" value="1"/>
</dbReference>
<feature type="compositionally biased region" description="Low complexity" evidence="1">
    <location>
        <begin position="132"/>
        <end position="166"/>
    </location>
</feature>
<gene>
    <name evidence="3" type="ORF">G9H71_07395</name>
</gene>
<dbReference type="Pfam" id="PF13413">
    <property type="entry name" value="HTH_25"/>
    <property type="match status" value="1"/>
</dbReference>
<dbReference type="Gene3D" id="1.10.260.40">
    <property type="entry name" value="lambda repressor-like DNA-binding domains"/>
    <property type="match status" value="1"/>
</dbReference>
<accession>A0ABX0GV50</accession>
<feature type="region of interest" description="Disordered" evidence="1">
    <location>
        <begin position="132"/>
        <end position="172"/>
    </location>
</feature>
<dbReference type="SUPFAM" id="SSF47413">
    <property type="entry name" value="lambda repressor-like DNA-binding domains"/>
    <property type="match status" value="1"/>
</dbReference>
<dbReference type="InterPro" id="IPR010982">
    <property type="entry name" value="Lambda_DNA-bd_dom_sf"/>
</dbReference>
<evidence type="ECO:0000256" key="1">
    <source>
        <dbReference type="SAM" id="MobiDB-lite"/>
    </source>
</evidence>
<dbReference type="CDD" id="cd00093">
    <property type="entry name" value="HTH_XRE"/>
    <property type="match status" value="1"/>
</dbReference>
<reference evidence="3 4" key="1">
    <citation type="submission" date="2020-03" db="EMBL/GenBank/DDBJ databases">
        <title>Two novel Motilibacter sp.</title>
        <authorList>
            <person name="Liu S."/>
        </authorList>
    </citation>
    <scope>NUCLEOTIDE SEQUENCE [LARGE SCALE GENOMIC DNA]</scope>
    <source>
        <strain evidence="3 4">E257</strain>
    </source>
</reference>